<protein>
    <submittedName>
        <fullName evidence="6">Solute carrier family 46 member 3</fullName>
    </submittedName>
</protein>
<name>A0A8D8XG48_9HEMI</name>
<feature type="transmembrane region" description="Helical" evidence="5">
    <location>
        <begin position="169"/>
        <end position="190"/>
    </location>
</feature>
<reference evidence="6" key="1">
    <citation type="submission" date="2021-05" db="EMBL/GenBank/DDBJ databases">
        <authorList>
            <person name="Alioto T."/>
            <person name="Alioto T."/>
            <person name="Gomez Garrido J."/>
        </authorList>
    </citation>
    <scope>NUCLEOTIDE SEQUENCE</scope>
</reference>
<feature type="transmembrane region" description="Helical" evidence="5">
    <location>
        <begin position="264"/>
        <end position="284"/>
    </location>
</feature>
<evidence type="ECO:0000256" key="2">
    <source>
        <dbReference type="ARBA" id="ARBA00022692"/>
    </source>
</evidence>
<keyword evidence="3 5" id="KW-1133">Transmembrane helix</keyword>
<dbReference type="Pfam" id="PF07690">
    <property type="entry name" value="MFS_1"/>
    <property type="match status" value="1"/>
</dbReference>
<keyword evidence="4 5" id="KW-0472">Membrane</keyword>
<comment type="subcellular location">
    <subcellularLocation>
        <location evidence="1">Membrane</location>
        <topology evidence="1">Multi-pass membrane protein</topology>
    </subcellularLocation>
</comment>
<dbReference type="InterPro" id="IPR011701">
    <property type="entry name" value="MFS"/>
</dbReference>
<feature type="transmembrane region" description="Helical" evidence="5">
    <location>
        <begin position="361"/>
        <end position="382"/>
    </location>
</feature>
<evidence type="ECO:0000256" key="4">
    <source>
        <dbReference type="ARBA" id="ARBA00023136"/>
    </source>
</evidence>
<feature type="transmembrane region" description="Helical" evidence="5">
    <location>
        <begin position="196"/>
        <end position="221"/>
    </location>
</feature>
<feature type="transmembrane region" description="Helical" evidence="5">
    <location>
        <begin position="484"/>
        <end position="505"/>
    </location>
</feature>
<dbReference type="GO" id="GO:0022857">
    <property type="term" value="F:transmembrane transporter activity"/>
    <property type="evidence" value="ECO:0007669"/>
    <property type="project" value="InterPro"/>
</dbReference>
<feature type="transmembrane region" description="Helical" evidence="5">
    <location>
        <begin position="394"/>
        <end position="412"/>
    </location>
</feature>
<dbReference type="GO" id="GO:0016020">
    <property type="term" value="C:membrane"/>
    <property type="evidence" value="ECO:0007669"/>
    <property type="project" value="UniProtKB-SubCell"/>
</dbReference>
<organism evidence="6">
    <name type="scientific">Cacopsylla melanoneura</name>
    <dbReference type="NCBI Taxonomy" id="428564"/>
    <lineage>
        <taxon>Eukaryota</taxon>
        <taxon>Metazoa</taxon>
        <taxon>Ecdysozoa</taxon>
        <taxon>Arthropoda</taxon>
        <taxon>Hexapoda</taxon>
        <taxon>Insecta</taxon>
        <taxon>Pterygota</taxon>
        <taxon>Neoptera</taxon>
        <taxon>Paraneoptera</taxon>
        <taxon>Hemiptera</taxon>
        <taxon>Sternorrhyncha</taxon>
        <taxon>Psylloidea</taxon>
        <taxon>Psyllidae</taxon>
        <taxon>Psyllinae</taxon>
        <taxon>Cacopsylla</taxon>
    </lineage>
</organism>
<dbReference type="PANTHER" id="PTHR23507">
    <property type="entry name" value="ZGC:174356"/>
    <property type="match status" value="1"/>
</dbReference>
<feature type="transmembrane region" description="Helical" evidence="5">
    <location>
        <begin position="87"/>
        <end position="107"/>
    </location>
</feature>
<dbReference type="SUPFAM" id="SSF103473">
    <property type="entry name" value="MFS general substrate transporter"/>
    <property type="match status" value="1"/>
</dbReference>
<feature type="transmembrane region" description="Helical" evidence="5">
    <location>
        <begin position="233"/>
        <end position="252"/>
    </location>
</feature>
<dbReference type="Gene3D" id="1.20.1250.20">
    <property type="entry name" value="MFS general substrate transporter like domains"/>
    <property type="match status" value="1"/>
</dbReference>
<dbReference type="InterPro" id="IPR036259">
    <property type="entry name" value="MFS_trans_sf"/>
</dbReference>
<proteinExistence type="predicted"/>
<feature type="transmembrane region" description="Helical" evidence="5">
    <location>
        <begin position="418"/>
        <end position="438"/>
    </location>
</feature>
<sequence length="522" mass="57873">MVNEELEIVFLNSREIDFSEHDIVFERQDNDDQEHLIKTSREERSNSHLADGAVNSIERCPSENQLDTRVLSPSENPKNHYFTVEPIFFLIFAAGTISDPVVVNLLLSKVCMATNATNDCDNPSPAVELQIQPIVADIQMFRTLLECAFPAFLSFFLGPWSDVNGRKPIILCSTFGIFISNLTWVLVSYIPDLPPIAVLVCSIPIALSGGLVTLYLGSFCYISDVTSIESRALRMGLLQVANFAGLVLGNLASAPLLKRVGYHGVFQVSTGLTFLALVYAALVLRETIHVSNDENRKKNVFDCELVADMLATCCKRRPYYTRASIFLIMMSVCLFLVSLNGEGSVMYLGVRERFMWTMEDFTMFNCYSIGMIGVGTFFGLWVSTMIKVPDMLSALLVLIIKMPTLIICAMTTQGHYFYVAATINMFGCCLGPLVRSYLSKIIPKEDLGKVFALTASAESLTPLAASPLYTYVYNSTITFLPGCVYYLSSVLNLVTTVLVSIVLMFHFRNPSSLQTLTSSVNS</sequence>
<feature type="transmembrane region" description="Helical" evidence="5">
    <location>
        <begin position="450"/>
        <end position="472"/>
    </location>
</feature>
<evidence type="ECO:0000256" key="5">
    <source>
        <dbReference type="SAM" id="Phobius"/>
    </source>
</evidence>
<feature type="transmembrane region" description="Helical" evidence="5">
    <location>
        <begin position="319"/>
        <end position="341"/>
    </location>
</feature>
<evidence type="ECO:0000256" key="3">
    <source>
        <dbReference type="ARBA" id="ARBA00022989"/>
    </source>
</evidence>
<evidence type="ECO:0000256" key="1">
    <source>
        <dbReference type="ARBA" id="ARBA00004141"/>
    </source>
</evidence>
<keyword evidence="2 5" id="KW-0812">Transmembrane</keyword>
<evidence type="ECO:0000313" key="6">
    <source>
        <dbReference type="EMBL" id="CAG6693380.1"/>
    </source>
</evidence>
<dbReference type="AlphaFoldDB" id="A0A8D8XG48"/>
<dbReference type="PANTHER" id="PTHR23507:SF39">
    <property type="entry name" value="GH23453P-RELATED"/>
    <property type="match status" value="1"/>
</dbReference>
<dbReference type="EMBL" id="HBUF01312120">
    <property type="protein sequence ID" value="CAG6693380.1"/>
    <property type="molecule type" value="Transcribed_RNA"/>
</dbReference>
<dbReference type="EMBL" id="HBUF01312119">
    <property type="protein sequence ID" value="CAG6693378.1"/>
    <property type="molecule type" value="Transcribed_RNA"/>
</dbReference>
<accession>A0A8D8XG48</accession>